<dbReference type="STRING" id="106549.A0A540NDQ0"/>
<keyword evidence="1" id="KW-0433">Leucine-rich repeat</keyword>
<evidence type="ECO:0000256" key="5">
    <source>
        <dbReference type="SAM" id="SignalP"/>
    </source>
</evidence>
<dbReference type="Gene3D" id="3.80.10.10">
    <property type="entry name" value="Ribonuclease Inhibitor"/>
    <property type="match status" value="1"/>
</dbReference>
<feature type="chain" id="PRO_5022186202" evidence="5">
    <location>
        <begin position="22"/>
        <end position="352"/>
    </location>
</feature>
<dbReference type="SUPFAM" id="SSF52058">
    <property type="entry name" value="L domain-like"/>
    <property type="match status" value="1"/>
</dbReference>
<sequence length="352" mass="37387">MGSRVLLVFYLAAVAIASVECYSEGDALSVWKSNLVDPNNVLQSWDPTLRNPCTWFHVTCNSENSVTRVDLGDANLSGLIVPELGILANLQYLEVFGNNLFGSIPKEIGNLTKLISLDLYQNNLTGTIPTSLGDLPSLRFMRVFSNSLTGPIPLSLGKLKSLQILELNSNLLTGTIPAELLNLVRFGNLNLFNVSDNLLQGTLRRTEVADFGAEHEVVLLGDDDSGALDVVVDECTVEVGAVVDVIEAVGEVAGLALEDDSVFGADGAAPGGGGEAVVGEEVGGRGANLREVVDLGVLREGGFKGFEGGDGGGGGRFEEVLSDRGEIKHHKVQKSNLSREGQKQREAVCPFH</sequence>
<dbReference type="EMBL" id="VIEB01000060">
    <property type="protein sequence ID" value="TQE09174.1"/>
    <property type="molecule type" value="Genomic_DNA"/>
</dbReference>
<evidence type="ECO:0000256" key="2">
    <source>
        <dbReference type="ARBA" id="ARBA00022729"/>
    </source>
</evidence>
<dbReference type="AlphaFoldDB" id="A0A540NDQ0"/>
<protein>
    <submittedName>
        <fullName evidence="8">Uncharacterized protein</fullName>
    </submittedName>
</protein>
<evidence type="ECO:0000256" key="3">
    <source>
        <dbReference type="ARBA" id="ARBA00022737"/>
    </source>
</evidence>
<dbReference type="InterPro" id="IPR055414">
    <property type="entry name" value="LRR_R13L4/SHOC2-like"/>
</dbReference>
<keyword evidence="3" id="KW-0677">Repeat</keyword>
<gene>
    <name evidence="8" type="ORF">C1H46_005109</name>
</gene>
<evidence type="ECO:0000313" key="9">
    <source>
        <dbReference type="Proteomes" id="UP000315295"/>
    </source>
</evidence>
<evidence type="ECO:0000259" key="6">
    <source>
        <dbReference type="Pfam" id="PF08263"/>
    </source>
</evidence>
<reference evidence="8 9" key="1">
    <citation type="journal article" date="2019" name="G3 (Bethesda)">
        <title>Sequencing of a Wild Apple (Malus baccata) Genome Unravels the Differences Between Cultivated and Wild Apple Species Regarding Disease Resistance and Cold Tolerance.</title>
        <authorList>
            <person name="Chen X."/>
        </authorList>
    </citation>
    <scope>NUCLEOTIDE SEQUENCE [LARGE SCALE GENOMIC DNA]</scope>
    <source>
        <strain evidence="9">cv. Shandingzi</strain>
        <tissue evidence="8">Leaves</tissue>
    </source>
</reference>
<feature type="domain" description="Leucine-rich repeat-containing N-terminal plant-type" evidence="6">
    <location>
        <begin position="23"/>
        <end position="61"/>
    </location>
</feature>
<evidence type="ECO:0000259" key="7">
    <source>
        <dbReference type="Pfam" id="PF23598"/>
    </source>
</evidence>
<keyword evidence="2 5" id="KW-0732">Signal</keyword>
<dbReference type="PANTHER" id="PTHR47988">
    <property type="entry name" value="SOMATIC EMBRYOGENESIS RECEPTOR KINASE 1"/>
    <property type="match status" value="1"/>
</dbReference>
<dbReference type="Pfam" id="PF08263">
    <property type="entry name" value="LRRNT_2"/>
    <property type="match status" value="1"/>
</dbReference>
<evidence type="ECO:0000256" key="4">
    <source>
        <dbReference type="SAM" id="MobiDB-lite"/>
    </source>
</evidence>
<feature type="domain" description="Disease resistance R13L4/SHOC-2-like LRR" evidence="7">
    <location>
        <begin position="75"/>
        <end position="191"/>
    </location>
</feature>
<organism evidence="8 9">
    <name type="scientific">Malus baccata</name>
    <name type="common">Siberian crab apple</name>
    <name type="synonym">Pyrus baccata</name>
    <dbReference type="NCBI Taxonomy" id="106549"/>
    <lineage>
        <taxon>Eukaryota</taxon>
        <taxon>Viridiplantae</taxon>
        <taxon>Streptophyta</taxon>
        <taxon>Embryophyta</taxon>
        <taxon>Tracheophyta</taxon>
        <taxon>Spermatophyta</taxon>
        <taxon>Magnoliopsida</taxon>
        <taxon>eudicotyledons</taxon>
        <taxon>Gunneridae</taxon>
        <taxon>Pentapetalae</taxon>
        <taxon>rosids</taxon>
        <taxon>fabids</taxon>
        <taxon>Rosales</taxon>
        <taxon>Rosaceae</taxon>
        <taxon>Amygdaloideae</taxon>
        <taxon>Maleae</taxon>
        <taxon>Malus</taxon>
    </lineage>
</organism>
<dbReference type="Pfam" id="PF23598">
    <property type="entry name" value="LRR_14"/>
    <property type="match status" value="1"/>
</dbReference>
<comment type="caution">
    <text evidence="8">The sequence shown here is derived from an EMBL/GenBank/DDBJ whole genome shotgun (WGS) entry which is preliminary data.</text>
</comment>
<accession>A0A540NDQ0</accession>
<dbReference type="InterPro" id="IPR032675">
    <property type="entry name" value="LRR_dom_sf"/>
</dbReference>
<keyword evidence="9" id="KW-1185">Reference proteome</keyword>
<feature type="region of interest" description="Disordered" evidence="4">
    <location>
        <begin position="329"/>
        <end position="352"/>
    </location>
</feature>
<dbReference type="InterPro" id="IPR013210">
    <property type="entry name" value="LRR_N_plant-typ"/>
</dbReference>
<evidence type="ECO:0000256" key="1">
    <source>
        <dbReference type="ARBA" id="ARBA00022614"/>
    </source>
</evidence>
<feature type="signal peptide" evidence="5">
    <location>
        <begin position="1"/>
        <end position="21"/>
    </location>
</feature>
<dbReference type="Proteomes" id="UP000315295">
    <property type="component" value="Unassembled WGS sequence"/>
</dbReference>
<proteinExistence type="predicted"/>
<dbReference type="FunFam" id="3.80.10.10:FF:000024">
    <property type="entry name" value="Somatic embryogenesis receptor kinase 1"/>
    <property type="match status" value="1"/>
</dbReference>
<name>A0A540NDQ0_MALBA</name>
<evidence type="ECO:0000313" key="8">
    <source>
        <dbReference type="EMBL" id="TQE09174.1"/>
    </source>
</evidence>